<dbReference type="EMBL" id="CP074132">
    <property type="protein sequence ID" value="QUX29437.1"/>
    <property type="molecule type" value="Genomic_DNA"/>
</dbReference>
<reference evidence="2" key="1">
    <citation type="submission" date="2021-05" db="EMBL/GenBank/DDBJ databases">
        <title>Direct Submission.</title>
        <authorList>
            <person name="Li K."/>
            <person name="Gao J."/>
        </authorList>
    </citation>
    <scope>NUCLEOTIDE SEQUENCE [LARGE SCALE GENOMIC DNA]</scope>
    <source>
        <strain evidence="2">HDS12</strain>
    </source>
</reference>
<dbReference type="RefSeq" id="WP_212642296.1">
    <property type="nucleotide sequence ID" value="NZ_CP074132.1"/>
</dbReference>
<dbReference type="Proteomes" id="UP000678016">
    <property type="component" value="Chromosome"/>
</dbReference>
<gene>
    <name evidence="1" type="ORF">KGD83_02260</name>
</gene>
<sequence length="159" mass="18496">MSVYINSFLRKEDGTLVSIQSWEGPIRDPEYLEGALELTVNEVPLITPSMWDYIDELWAYILNSLEELTSEKSTHTYFPDQPIKLEMKRLAPGWIQVSISSRSGKFDNSTQVQENQFYQILIDKGEEFFLRMRELTPGGRDQYETEIEKCKALRADCSK</sequence>
<organism evidence="1 2">
    <name type="scientific">Nocardiopsis akebiae</name>
    <dbReference type="NCBI Taxonomy" id="2831968"/>
    <lineage>
        <taxon>Bacteria</taxon>
        <taxon>Bacillati</taxon>
        <taxon>Actinomycetota</taxon>
        <taxon>Actinomycetes</taxon>
        <taxon>Streptosporangiales</taxon>
        <taxon>Nocardiopsidaceae</taxon>
        <taxon>Nocardiopsis</taxon>
    </lineage>
</organism>
<name>A0ABX8C7M2_9ACTN</name>
<evidence type="ECO:0000313" key="1">
    <source>
        <dbReference type="EMBL" id="QUX29437.1"/>
    </source>
</evidence>
<protein>
    <submittedName>
        <fullName evidence="1">Uncharacterized protein</fullName>
    </submittedName>
</protein>
<accession>A0ABX8C7M2</accession>
<evidence type="ECO:0000313" key="2">
    <source>
        <dbReference type="Proteomes" id="UP000678016"/>
    </source>
</evidence>
<proteinExistence type="predicted"/>
<keyword evidence="2" id="KW-1185">Reference proteome</keyword>